<evidence type="ECO:0000313" key="3">
    <source>
        <dbReference type="Proteomes" id="UP000248021"/>
    </source>
</evidence>
<proteinExistence type="predicted"/>
<keyword evidence="3" id="KW-1185">Reference proteome</keyword>
<dbReference type="Proteomes" id="UP000248021">
    <property type="component" value="Unassembled WGS sequence"/>
</dbReference>
<protein>
    <submittedName>
        <fullName evidence="2">Uncharacterized protein</fullName>
    </submittedName>
</protein>
<accession>A0A2V3UH83</accession>
<evidence type="ECO:0000256" key="1">
    <source>
        <dbReference type="SAM" id="MobiDB-lite"/>
    </source>
</evidence>
<feature type="region of interest" description="Disordered" evidence="1">
    <location>
        <begin position="74"/>
        <end position="93"/>
    </location>
</feature>
<comment type="caution">
    <text evidence="2">The sequence shown here is derived from an EMBL/GenBank/DDBJ whole genome shotgun (WGS) entry which is preliminary data.</text>
</comment>
<dbReference type="AlphaFoldDB" id="A0A2V3UH83"/>
<sequence>MSHDALFQLGMGAVLLNASQTEESLRLDAAEARAPVNDALYAQRNTAAADASTGRNRLKRFSMIAYAGAGTARRRLGAMPPPSHRCASNRYAA</sequence>
<organism evidence="2 3">
    <name type="scientific">Chelatococcus asaccharovorans</name>
    <dbReference type="NCBI Taxonomy" id="28210"/>
    <lineage>
        <taxon>Bacteria</taxon>
        <taxon>Pseudomonadati</taxon>
        <taxon>Pseudomonadota</taxon>
        <taxon>Alphaproteobacteria</taxon>
        <taxon>Hyphomicrobiales</taxon>
        <taxon>Chelatococcaceae</taxon>
        <taxon>Chelatococcus</taxon>
    </lineage>
</organism>
<name>A0A2V3UH83_9HYPH</name>
<gene>
    <name evidence="2" type="ORF">C7450_101234</name>
</gene>
<reference evidence="2 3" key="1">
    <citation type="submission" date="2018-05" db="EMBL/GenBank/DDBJ databases">
        <title>Genomic Encyclopedia of Type Strains, Phase IV (KMG-IV): sequencing the most valuable type-strain genomes for metagenomic binning, comparative biology and taxonomic classification.</title>
        <authorList>
            <person name="Goeker M."/>
        </authorList>
    </citation>
    <scope>NUCLEOTIDE SEQUENCE [LARGE SCALE GENOMIC DNA]</scope>
    <source>
        <strain evidence="2 3">DSM 6462</strain>
    </source>
</reference>
<dbReference type="EMBL" id="QJJK01000001">
    <property type="protein sequence ID" value="PXW64479.1"/>
    <property type="molecule type" value="Genomic_DNA"/>
</dbReference>
<evidence type="ECO:0000313" key="2">
    <source>
        <dbReference type="EMBL" id="PXW64479.1"/>
    </source>
</evidence>